<keyword evidence="1" id="KW-0472">Membrane</keyword>
<protein>
    <recommendedName>
        <fullName evidence="2">SGNH hydrolase-type esterase domain-containing protein</fullName>
    </recommendedName>
</protein>
<dbReference type="AlphaFoldDB" id="A0A1F7RXI4"/>
<proteinExistence type="predicted"/>
<keyword evidence="1" id="KW-0812">Transmembrane</keyword>
<dbReference type="InterPro" id="IPR051532">
    <property type="entry name" value="Ester_Hydrolysis_Enzymes"/>
</dbReference>
<feature type="domain" description="SGNH hydrolase-type esterase" evidence="2">
    <location>
        <begin position="156"/>
        <end position="334"/>
    </location>
</feature>
<dbReference type="InterPro" id="IPR013830">
    <property type="entry name" value="SGNH_hydro"/>
</dbReference>
<evidence type="ECO:0000313" key="3">
    <source>
        <dbReference type="EMBL" id="OGL46276.1"/>
    </source>
</evidence>
<dbReference type="PANTHER" id="PTHR30383:SF5">
    <property type="entry name" value="SGNH HYDROLASE-TYPE ESTERASE DOMAIN-CONTAINING PROTEIN"/>
    <property type="match status" value="1"/>
</dbReference>
<organism evidence="3 4">
    <name type="scientific">Candidatus Schekmanbacteria bacterium RBG_13_48_7</name>
    <dbReference type="NCBI Taxonomy" id="1817878"/>
    <lineage>
        <taxon>Bacteria</taxon>
        <taxon>Candidatus Schekmaniibacteriota</taxon>
    </lineage>
</organism>
<dbReference type="PANTHER" id="PTHR30383">
    <property type="entry name" value="THIOESTERASE 1/PROTEASE 1/LYSOPHOSPHOLIPASE L1"/>
    <property type="match status" value="1"/>
</dbReference>
<keyword evidence="1" id="KW-1133">Transmembrane helix</keyword>
<evidence type="ECO:0000313" key="4">
    <source>
        <dbReference type="Proteomes" id="UP000179266"/>
    </source>
</evidence>
<dbReference type="SUPFAM" id="SSF52266">
    <property type="entry name" value="SGNH hydrolase"/>
    <property type="match status" value="1"/>
</dbReference>
<dbReference type="Pfam" id="PF13472">
    <property type="entry name" value="Lipase_GDSL_2"/>
    <property type="match status" value="1"/>
</dbReference>
<evidence type="ECO:0000259" key="2">
    <source>
        <dbReference type="Pfam" id="PF13472"/>
    </source>
</evidence>
<comment type="caution">
    <text evidence="3">The sequence shown here is derived from an EMBL/GenBank/DDBJ whole genome shotgun (WGS) entry which is preliminary data.</text>
</comment>
<accession>A0A1F7RXI4</accession>
<dbReference type="InterPro" id="IPR036514">
    <property type="entry name" value="SGNH_hydro_sf"/>
</dbReference>
<sequence length="347" mass="38914">MKQNYFINIFCIITISLTIIPLMGCGGGSSNTNNNKPPEIILPVPDAYSPSNGANTIYNPPPLLIYSIEKPDGIDVVYDFELYGSDSETPIAVISDLPENDSPYILWNPDITLPLRSICHWRARAAVLNGIKSPWMQKISFYLFDYRRNIPERCVAFGDSITGGYGSSTFGKDLPGYQKYLKTMLIDFYGYSEIITKWIPGGYTIDGATIMESVLINYKPSMILILFGTHDTVIAQVEIQDMINNINTMVTEAFARGTLPVLGTIPPVNPASQHYKRQAIIGEFNTELKKYCDQKGIILADINGYFWAAANEEENKLPQFFYDSEHSNDKGYEIMAQAWFDAIIAKN</sequence>
<dbReference type="Gene3D" id="3.40.50.1110">
    <property type="entry name" value="SGNH hydrolase"/>
    <property type="match status" value="1"/>
</dbReference>
<gene>
    <name evidence="3" type="ORF">A2161_14890</name>
</gene>
<dbReference type="GO" id="GO:0004622">
    <property type="term" value="F:phosphatidylcholine lysophospholipase activity"/>
    <property type="evidence" value="ECO:0007669"/>
    <property type="project" value="TreeGrafter"/>
</dbReference>
<feature type="transmembrane region" description="Helical" evidence="1">
    <location>
        <begin position="5"/>
        <end position="24"/>
    </location>
</feature>
<reference evidence="3 4" key="1">
    <citation type="journal article" date="2016" name="Nat. Commun.">
        <title>Thousands of microbial genomes shed light on interconnected biogeochemical processes in an aquifer system.</title>
        <authorList>
            <person name="Anantharaman K."/>
            <person name="Brown C.T."/>
            <person name="Hug L.A."/>
            <person name="Sharon I."/>
            <person name="Castelle C.J."/>
            <person name="Probst A.J."/>
            <person name="Thomas B.C."/>
            <person name="Singh A."/>
            <person name="Wilkins M.J."/>
            <person name="Karaoz U."/>
            <person name="Brodie E.L."/>
            <person name="Williams K.H."/>
            <person name="Hubbard S.S."/>
            <person name="Banfield J.F."/>
        </authorList>
    </citation>
    <scope>NUCLEOTIDE SEQUENCE [LARGE SCALE GENOMIC DNA]</scope>
</reference>
<dbReference type="Proteomes" id="UP000179266">
    <property type="component" value="Unassembled WGS sequence"/>
</dbReference>
<name>A0A1F7RXI4_9BACT</name>
<evidence type="ECO:0000256" key="1">
    <source>
        <dbReference type="SAM" id="Phobius"/>
    </source>
</evidence>
<dbReference type="EMBL" id="MGDD01000138">
    <property type="protein sequence ID" value="OGL46276.1"/>
    <property type="molecule type" value="Genomic_DNA"/>
</dbReference>